<dbReference type="PANTHER" id="PTHR43736">
    <property type="entry name" value="ADP-RIBOSE PYROPHOSPHATASE"/>
    <property type="match status" value="1"/>
</dbReference>
<dbReference type="Pfam" id="PF21906">
    <property type="entry name" value="WHD_NrtR"/>
    <property type="match status" value="1"/>
</dbReference>
<accession>A0A6J7CW26</accession>
<reference evidence="3" key="1">
    <citation type="submission" date="2020-05" db="EMBL/GenBank/DDBJ databases">
        <authorList>
            <person name="Chiriac C."/>
            <person name="Salcher M."/>
            <person name="Ghai R."/>
            <person name="Kavagutti S V."/>
        </authorList>
    </citation>
    <scope>NUCLEOTIDE SEQUENCE</scope>
</reference>
<name>A0A6J7CW26_9ZZZZ</name>
<dbReference type="PANTHER" id="PTHR43736:SF4">
    <property type="entry name" value="SLR1690 PROTEIN"/>
    <property type="match status" value="1"/>
</dbReference>
<dbReference type="InterPro" id="IPR015797">
    <property type="entry name" value="NUDIX_hydrolase-like_dom_sf"/>
</dbReference>
<dbReference type="InterPro" id="IPR054105">
    <property type="entry name" value="WHD_NrtR"/>
</dbReference>
<dbReference type="Gene3D" id="1.10.10.10">
    <property type="entry name" value="Winged helix-like DNA-binding domain superfamily/Winged helix DNA-binding domain"/>
    <property type="match status" value="1"/>
</dbReference>
<dbReference type="Gene3D" id="3.90.79.10">
    <property type="entry name" value="Nucleoside Triphosphate Pyrophosphohydrolase"/>
    <property type="match status" value="1"/>
</dbReference>
<evidence type="ECO:0000259" key="2">
    <source>
        <dbReference type="PROSITE" id="PS51462"/>
    </source>
</evidence>
<dbReference type="InterPro" id="IPR036390">
    <property type="entry name" value="WH_DNA-bd_sf"/>
</dbReference>
<feature type="domain" description="Nudix hydrolase" evidence="2">
    <location>
        <begin position="21"/>
        <end position="184"/>
    </location>
</feature>
<sequence>MGNVTTSKPFRDGTGRALSDYPRPSVAVDTALMTMAPGDADETPYLGVLLVRRPAEPSRQSSGAQGWALPGTFLHEGETLADAVRRSLGEKTGVIGRDPHQLHVFDDPARDDRGWVLSAAHLDVLAFDELEALRRPSDTRIARVPTKLRLPYDHASIIELAVDRLRQEYRATPDPRHLLPDAFTIADLRIVHEAVAGTALQKDTFRRLMMDELVELPEASTGRVGRPARFFSRRR</sequence>
<dbReference type="AlphaFoldDB" id="A0A6J7CW26"/>
<evidence type="ECO:0000313" key="3">
    <source>
        <dbReference type="EMBL" id="CAB4860269.1"/>
    </source>
</evidence>
<protein>
    <submittedName>
        <fullName evidence="3">Unannotated protein</fullName>
    </submittedName>
</protein>
<gene>
    <name evidence="3" type="ORF">UFOPK3402_00170</name>
</gene>
<dbReference type="CDD" id="cd18873">
    <property type="entry name" value="NUDIX_NadM_like"/>
    <property type="match status" value="1"/>
</dbReference>
<dbReference type="InterPro" id="IPR000086">
    <property type="entry name" value="NUDIX_hydrolase_dom"/>
</dbReference>
<evidence type="ECO:0000256" key="1">
    <source>
        <dbReference type="SAM" id="MobiDB-lite"/>
    </source>
</evidence>
<proteinExistence type="predicted"/>
<dbReference type="Pfam" id="PF00293">
    <property type="entry name" value="NUDIX"/>
    <property type="match status" value="1"/>
</dbReference>
<dbReference type="EMBL" id="CAFBLS010000012">
    <property type="protein sequence ID" value="CAB4860269.1"/>
    <property type="molecule type" value="Genomic_DNA"/>
</dbReference>
<dbReference type="InterPro" id="IPR036388">
    <property type="entry name" value="WH-like_DNA-bd_sf"/>
</dbReference>
<dbReference type="PROSITE" id="PS51462">
    <property type="entry name" value="NUDIX"/>
    <property type="match status" value="1"/>
</dbReference>
<dbReference type="SUPFAM" id="SSF55811">
    <property type="entry name" value="Nudix"/>
    <property type="match status" value="1"/>
</dbReference>
<feature type="region of interest" description="Disordered" evidence="1">
    <location>
        <begin position="1"/>
        <end position="21"/>
    </location>
</feature>
<dbReference type="SUPFAM" id="SSF46785">
    <property type="entry name" value="Winged helix' DNA-binding domain"/>
    <property type="match status" value="1"/>
</dbReference>
<organism evidence="3">
    <name type="scientific">freshwater metagenome</name>
    <dbReference type="NCBI Taxonomy" id="449393"/>
    <lineage>
        <taxon>unclassified sequences</taxon>
        <taxon>metagenomes</taxon>
        <taxon>ecological metagenomes</taxon>
    </lineage>
</organism>